<feature type="region of interest" description="Disordered" evidence="5">
    <location>
        <begin position="1"/>
        <end position="20"/>
    </location>
</feature>
<gene>
    <name evidence="6" type="ORF">LY79DRAFT_652111</name>
</gene>
<keyword evidence="7" id="KW-1185">Reference proteome</keyword>
<comment type="caution">
    <text evidence="6">The sequence shown here is derived from an EMBL/GenBank/DDBJ whole genome shotgun (WGS) entry which is preliminary data.</text>
</comment>
<keyword evidence="4" id="KW-0560">Oxidoreductase</keyword>
<organism evidence="6 7">
    <name type="scientific">Colletotrichum navitas</name>
    <dbReference type="NCBI Taxonomy" id="681940"/>
    <lineage>
        <taxon>Eukaryota</taxon>
        <taxon>Fungi</taxon>
        <taxon>Dikarya</taxon>
        <taxon>Ascomycota</taxon>
        <taxon>Pezizomycotina</taxon>
        <taxon>Sordariomycetes</taxon>
        <taxon>Hypocreomycetidae</taxon>
        <taxon>Glomerellales</taxon>
        <taxon>Glomerellaceae</taxon>
        <taxon>Colletotrichum</taxon>
        <taxon>Colletotrichum graminicola species complex</taxon>
    </lineage>
</organism>
<keyword evidence="3" id="KW-0288">FMN</keyword>
<evidence type="ECO:0000313" key="7">
    <source>
        <dbReference type="Proteomes" id="UP001230504"/>
    </source>
</evidence>
<evidence type="ECO:0000256" key="5">
    <source>
        <dbReference type="SAM" id="MobiDB-lite"/>
    </source>
</evidence>
<proteinExistence type="inferred from homology"/>
<comment type="similarity">
    <text evidence="1">Belongs to the NADH:flavin oxidoreductase/NADH oxidase family.</text>
</comment>
<evidence type="ECO:0000256" key="2">
    <source>
        <dbReference type="ARBA" id="ARBA00022630"/>
    </source>
</evidence>
<accession>A0AAD8PRR7</accession>
<sequence>MHTRYPGRQDADPAPPAQSLSFPFPPTVAWNRLVKSALTERNASDVTKYDIHPEPHLEAVGNPVISLTNEPVESDGRFEAWRLVSAAGKAGSSLFLGQVTRSGRQVTIDIKKNPVLASDVQLVKGLADIRFNKRHTATAECHQLNNSVMYSSVHLEKACFVRTDAYGASLQNRALFVTDIADDIRMQMGSEFVMSVKTNSVESQESGFTIETAGLCQLLKQHKFNFFELGGASHEAVFLEFAEKIAPTFVTGGVRSVSAMFDIGQARLEGVGIGRPACIGPRLPRDIFNIRFRTCIKSWFDEQNFGLRTALAGTQTRQMGRNEESADNLLKDPKLAESNGRLYGFVKAKGAPVGHETRAVRHTQVAYDFVVKGSTWVATSVRTQHQGMMYVGCVLLLSMGNPRSAGKVHPDKGLPAEESDP</sequence>
<dbReference type="RefSeq" id="XP_060410570.1">
    <property type="nucleotide sequence ID" value="XM_060562571.1"/>
</dbReference>
<dbReference type="Gene3D" id="3.20.20.70">
    <property type="entry name" value="Aldolase class I"/>
    <property type="match status" value="1"/>
</dbReference>
<dbReference type="GeneID" id="85446811"/>
<reference evidence="6" key="1">
    <citation type="submission" date="2021-06" db="EMBL/GenBank/DDBJ databases">
        <title>Comparative genomics, transcriptomics and evolutionary studies reveal genomic signatures of adaptation to plant cell wall in hemibiotrophic fungi.</title>
        <authorList>
            <consortium name="DOE Joint Genome Institute"/>
            <person name="Baroncelli R."/>
            <person name="Diaz J.F."/>
            <person name="Benocci T."/>
            <person name="Peng M."/>
            <person name="Battaglia E."/>
            <person name="Haridas S."/>
            <person name="Andreopoulos W."/>
            <person name="Labutti K."/>
            <person name="Pangilinan J."/>
            <person name="Floch G.L."/>
            <person name="Makela M.R."/>
            <person name="Henrissat B."/>
            <person name="Grigoriev I.V."/>
            <person name="Crouch J.A."/>
            <person name="De Vries R.P."/>
            <person name="Sukno S.A."/>
            <person name="Thon M.R."/>
        </authorList>
    </citation>
    <scope>NUCLEOTIDE SEQUENCE</scope>
    <source>
        <strain evidence="6">CBS 125086</strain>
    </source>
</reference>
<dbReference type="InterPro" id="IPR013785">
    <property type="entry name" value="Aldolase_TIM"/>
</dbReference>
<evidence type="ECO:0000313" key="6">
    <source>
        <dbReference type="EMBL" id="KAK1579446.1"/>
    </source>
</evidence>
<keyword evidence="2" id="KW-0285">Flavoprotein</keyword>
<dbReference type="GO" id="GO:0016491">
    <property type="term" value="F:oxidoreductase activity"/>
    <property type="evidence" value="ECO:0007669"/>
    <property type="project" value="UniProtKB-KW"/>
</dbReference>
<evidence type="ECO:0000256" key="3">
    <source>
        <dbReference type="ARBA" id="ARBA00022643"/>
    </source>
</evidence>
<dbReference type="EMBL" id="JAHLJV010000066">
    <property type="protein sequence ID" value="KAK1579446.1"/>
    <property type="molecule type" value="Genomic_DNA"/>
</dbReference>
<dbReference type="Proteomes" id="UP001230504">
    <property type="component" value="Unassembled WGS sequence"/>
</dbReference>
<dbReference type="InterPro" id="IPR051799">
    <property type="entry name" value="NADH_flavin_oxidoreductase"/>
</dbReference>
<name>A0AAD8PRR7_9PEZI</name>
<evidence type="ECO:0000256" key="4">
    <source>
        <dbReference type="ARBA" id="ARBA00023002"/>
    </source>
</evidence>
<dbReference type="PANTHER" id="PTHR43656:SF5">
    <property type="entry name" value="NADH:FLAVIN OXIDOREDUCTASE_NADH OXIDASE N-TERMINAL DOMAIN-CONTAINING PROTEIN"/>
    <property type="match status" value="1"/>
</dbReference>
<evidence type="ECO:0000256" key="1">
    <source>
        <dbReference type="ARBA" id="ARBA00005979"/>
    </source>
</evidence>
<protein>
    <submittedName>
        <fullName evidence="6">Uncharacterized protein</fullName>
    </submittedName>
</protein>
<dbReference type="PANTHER" id="PTHR43656">
    <property type="entry name" value="BINDING OXIDOREDUCTASE, PUTATIVE (AFU_ORTHOLOGUE AFUA_2G08260)-RELATED"/>
    <property type="match status" value="1"/>
</dbReference>
<dbReference type="SUPFAM" id="SSF51395">
    <property type="entry name" value="FMN-linked oxidoreductases"/>
    <property type="match status" value="1"/>
</dbReference>
<dbReference type="AlphaFoldDB" id="A0AAD8PRR7"/>